<keyword evidence="2 5" id="KW-0808">Transferase</keyword>
<accession>A0A543B4D0</accession>
<reference evidence="5 6" key="1">
    <citation type="submission" date="2019-06" db="EMBL/GenBank/DDBJ databases">
        <title>Sequencing the genomes of 1000 actinobacteria strains.</title>
        <authorList>
            <person name="Klenk H.-P."/>
        </authorList>
    </citation>
    <scope>NUCLEOTIDE SEQUENCE [LARGE SCALE GENOMIC DNA]</scope>
    <source>
        <strain evidence="5 6">DSM 45928</strain>
    </source>
</reference>
<name>A0A543B4D0_9ACTN</name>
<dbReference type="PANTHER" id="PTHR30307">
    <property type="entry name" value="S-ADENOSYLMETHIONINE:TRNA RIBOSYLTRANSFERASE-ISOMERASE"/>
    <property type="match status" value="1"/>
</dbReference>
<dbReference type="OrthoDB" id="9783887at2"/>
<comment type="caution">
    <text evidence="5">The sequence shown here is derived from an EMBL/GenBank/DDBJ whole genome shotgun (WGS) entry which is preliminary data.</text>
</comment>
<dbReference type="InterPro" id="IPR003699">
    <property type="entry name" value="QueA"/>
</dbReference>
<dbReference type="Gene3D" id="2.40.10.240">
    <property type="entry name" value="QueA-like"/>
    <property type="match status" value="1"/>
</dbReference>
<dbReference type="EMBL" id="VFOW01000001">
    <property type="protein sequence ID" value="TQL79682.1"/>
    <property type="molecule type" value="Genomic_DNA"/>
</dbReference>
<dbReference type="InterPro" id="IPR036100">
    <property type="entry name" value="QueA_sf"/>
</dbReference>
<keyword evidence="6" id="KW-1185">Reference proteome</keyword>
<keyword evidence="5" id="KW-0413">Isomerase</keyword>
<evidence type="ECO:0000256" key="3">
    <source>
        <dbReference type="ARBA" id="ARBA00022691"/>
    </source>
</evidence>
<protein>
    <submittedName>
        <fullName evidence="5">S-adenosylmethionine:tRNA ribosyltransferase-isomerase</fullName>
    </submittedName>
</protein>
<dbReference type="GO" id="GO:0008616">
    <property type="term" value="P:tRNA queuosine(34) biosynthetic process"/>
    <property type="evidence" value="ECO:0007669"/>
    <property type="project" value="UniProtKB-KW"/>
</dbReference>
<keyword evidence="1" id="KW-0963">Cytoplasm</keyword>
<gene>
    <name evidence="5" type="ORF">FB566_5293</name>
</gene>
<sequence>MTTLEAGFEFALDAALHATEPAESTGRSRADVRLLSTDLSTRTTGHHRFEDMPNLLRPGDLLVVNNSATLPAAVWLDRMVVHFSTERDDGTWLVELRRRVGATHKPARLGRPGEWLPLPGGPTLKLIDRHSERLWIARLDASVSRYLEQHGRPIRYDYVDRDWPLETYQTVFSTVPGSAEMPSAGRPFTPELVTSLIGRGIGFAPITLHTGVASPEVDELPYPERFSVSEYTAGAINATKSAGGRVIAVGTTVVRALESAVGAGGVMWADRGVTSLVITPDRGVSIVDGILTGLHEPRSTHLAMLSAIADTSLLADAYRSAIESAYRWHEFGDVHLIA</sequence>
<dbReference type="Proteomes" id="UP000317043">
    <property type="component" value="Unassembled WGS sequence"/>
</dbReference>
<dbReference type="Gene3D" id="3.40.1780.10">
    <property type="entry name" value="QueA-like"/>
    <property type="match status" value="1"/>
</dbReference>
<dbReference type="Pfam" id="PF02547">
    <property type="entry name" value="Queuosine_synth"/>
    <property type="match status" value="1"/>
</dbReference>
<dbReference type="SUPFAM" id="SSF111337">
    <property type="entry name" value="QueA-like"/>
    <property type="match status" value="1"/>
</dbReference>
<dbReference type="InterPro" id="IPR042119">
    <property type="entry name" value="QueA_dom2"/>
</dbReference>
<evidence type="ECO:0000256" key="4">
    <source>
        <dbReference type="ARBA" id="ARBA00022785"/>
    </source>
</evidence>
<proteinExistence type="predicted"/>
<keyword evidence="3" id="KW-0949">S-adenosyl-L-methionine</keyword>
<evidence type="ECO:0000313" key="6">
    <source>
        <dbReference type="Proteomes" id="UP000317043"/>
    </source>
</evidence>
<dbReference type="PANTHER" id="PTHR30307:SF0">
    <property type="entry name" value="S-ADENOSYLMETHIONINE:TRNA RIBOSYLTRANSFERASE-ISOMERASE"/>
    <property type="match status" value="1"/>
</dbReference>
<keyword evidence="4" id="KW-0671">Queuosine biosynthesis</keyword>
<dbReference type="GO" id="GO:0051075">
    <property type="term" value="F:S-adenosylmethionine:tRNA ribosyltransferase-isomerase activity"/>
    <property type="evidence" value="ECO:0007669"/>
    <property type="project" value="TreeGrafter"/>
</dbReference>
<evidence type="ECO:0000256" key="1">
    <source>
        <dbReference type="ARBA" id="ARBA00022490"/>
    </source>
</evidence>
<organism evidence="5 6">
    <name type="scientific">Stackebrandtia endophytica</name>
    <dbReference type="NCBI Taxonomy" id="1496996"/>
    <lineage>
        <taxon>Bacteria</taxon>
        <taxon>Bacillati</taxon>
        <taxon>Actinomycetota</taxon>
        <taxon>Actinomycetes</taxon>
        <taxon>Glycomycetales</taxon>
        <taxon>Glycomycetaceae</taxon>
        <taxon>Stackebrandtia</taxon>
    </lineage>
</organism>
<dbReference type="InterPro" id="IPR042118">
    <property type="entry name" value="QueA_dom1"/>
</dbReference>
<evidence type="ECO:0000256" key="2">
    <source>
        <dbReference type="ARBA" id="ARBA00022679"/>
    </source>
</evidence>
<dbReference type="AlphaFoldDB" id="A0A543B4D0"/>
<dbReference type="InParanoid" id="A0A543B4D0"/>
<evidence type="ECO:0000313" key="5">
    <source>
        <dbReference type="EMBL" id="TQL79682.1"/>
    </source>
</evidence>
<dbReference type="RefSeq" id="WP_142045158.1">
    <property type="nucleotide sequence ID" value="NZ_JBHTGS010000002.1"/>
</dbReference>